<dbReference type="Gene3D" id="3.40.50.300">
    <property type="entry name" value="P-loop containing nucleotide triphosphate hydrolases"/>
    <property type="match status" value="1"/>
</dbReference>
<dbReference type="CDD" id="cd03300">
    <property type="entry name" value="ABC_PotA_N"/>
    <property type="match status" value="1"/>
</dbReference>
<evidence type="ECO:0000256" key="7">
    <source>
        <dbReference type="RuleBase" id="RU364083"/>
    </source>
</evidence>
<keyword evidence="3 7" id="KW-0547">Nucleotide-binding</keyword>
<organism evidence="10 12">
    <name type="scientific">Legionella cincinnatiensis</name>
    <dbReference type="NCBI Taxonomy" id="28085"/>
    <lineage>
        <taxon>Bacteria</taxon>
        <taxon>Pseudomonadati</taxon>
        <taxon>Pseudomonadota</taxon>
        <taxon>Gammaproteobacteria</taxon>
        <taxon>Legionellales</taxon>
        <taxon>Legionellaceae</taxon>
        <taxon>Legionella</taxon>
    </lineage>
</organism>
<feature type="domain" description="ABC transporter" evidence="8">
    <location>
        <begin position="51"/>
        <end position="281"/>
    </location>
</feature>
<dbReference type="NCBIfam" id="NF006987">
    <property type="entry name" value="PRK09452.1"/>
    <property type="match status" value="1"/>
</dbReference>
<evidence type="ECO:0000256" key="2">
    <source>
        <dbReference type="ARBA" id="ARBA00022475"/>
    </source>
</evidence>
<protein>
    <recommendedName>
        <fullName evidence="7">Spermidine/putrescine import ATP-binding protein PotA</fullName>
        <ecNumber evidence="7">7.6.2.11</ecNumber>
    </recommendedName>
</protein>
<dbReference type="SMART" id="SM00382">
    <property type="entry name" value="AAA"/>
    <property type="match status" value="1"/>
</dbReference>
<dbReference type="EC" id="7.6.2.11" evidence="7"/>
<dbReference type="Pfam" id="PF08402">
    <property type="entry name" value="TOBE_2"/>
    <property type="match status" value="1"/>
</dbReference>
<dbReference type="GO" id="GO:0016887">
    <property type="term" value="F:ATP hydrolysis activity"/>
    <property type="evidence" value="ECO:0007669"/>
    <property type="project" value="InterPro"/>
</dbReference>
<sequence>MLFFRNSHHYSEVKLAIFSWPDSSSLLDKKRNSRDNYGFLYLTKHMTTPLIEIRHVYKSYGTTAILNDISLSVNHGEFLTLLGPSGCGKTTLLRLISGFESPTQGEIYINGQCVNQLPPQKRDVHTVFQSYALFPHLSVFENVAFALRCKKVPHHEIEERVSDALRLVQLQDFSERNIKQLSGGQQQRVAIARAIINRPQVLLLDEPLSSLDYRLRKAMQSELKQLQKTLNMTFIFVTHDQEEALSMSDRIVVFNHGHIEQIGTPKCVYETPANLYVAKFIGEANIFDVQVHSLEDANLITFIEGVSLLCKNSGNYKLGDRIHLMVRPEDIRVWSLSEVDKTEGMLPGRIADIIYKGSTVDLKVILPSGKMIYASEFFDEDDDKLEYTLNENVWVQWLSGWEVLLPYED</sequence>
<keyword evidence="6 7" id="KW-0472">Membrane</keyword>
<comment type="catalytic activity">
    <reaction evidence="7">
        <text>ATP + H2O + polyamine-[polyamine-binding protein]Side 1 = ADP + phosphate + polyamineSide 2 + [polyamine-binding protein]Side 1.</text>
        <dbReference type="EC" id="7.6.2.11"/>
    </reaction>
</comment>
<dbReference type="GO" id="GO:0005524">
    <property type="term" value="F:ATP binding"/>
    <property type="evidence" value="ECO:0007669"/>
    <property type="project" value="UniProtKB-KW"/>
</dbReference>
<dbReference type="PROSITE" id="PS00211">
    <property type="entry name" value="ABC_TRANSPORTER_1"/>
    <property type="match status" value="1"/>
</dbReference>
<keyword evidence="2 7" id="KW-1003">Cell membrane</keyword>
<evidence type="ECO:0000313" key="9">
    <source>
        <dbReference type="EMBL" id="KTC83750.1"/>
    </source>
</evidence>
<gene>
    <name evidence="7 10" type="primary">potA</name>
    <name evidence="9" type="ORF">Lcin_2060</name>
    <name evidence="10" type="ORF">NCTC12438_00949</name>
</gene>
<dbReference type="InterPro" id="IPR005893">
    <property type="entry name" value="PotA-like"/>
</dbReference>
<dbReference type="AlphaFoldDB" id="A0A378IIM7"/>
<dbReference type="GO" id="GO:0015594">
    <property type="term" value="F:ABC-type putrescine transporter activity"/>
    <property type="evidence" value="ECO:0007669"/>
    <property type="project" value="InterPro"/>
</dbReference>
<accession>A0A378IIM7</accession>
<keyword evidence="11" id="KW-1185">Reference proteome</keyword>
<comment type="similarity">
    <text evidence="7">Belongs to the ABC transporter superfamily. Spermidine/putrescine importer (TC 3.A.1.11.1) family.</text>
</comment>
<name>A0A378IIM7_9GAMM</name>
<dbReference type="InterPro" id="IPR017879">
    <property type="entry name" value="PotA_ATP-bd"/>
</dbReference>
<keyword evidence="10" id="KW-0378">Hydrolase</keyword>
<dbReference type="Gene3D" id="2.40.50.100">
    <property type="match status" value="1"/>
</dbReference>
<dbReference type="EMBL" id="UGNX01000001">
    <property type="protein sequence ID" value="STX34351.1"/>
    <property type="molecule type" value="Genomic_DNA"/>
</dbReference>
<comment type="subunit">
    <text evidence="7">The complex is composed of two ATP-binding proteins (PotA), two transmembrane proteins (PotB and PotC) and a solute-binding protein (PotD).</text>
</comment>
<dbReference type="PANTHER" id="PTHR42781">
    <property type="entry name" value="SPERMIDINE/PUTRESCINE IMPORT ATP-BINDING PROTEIN POTA"/>
    <property type="match status" value="1"/>
</dbReference>
<dbReference type="Pfam" id="PF00005">
    <property type="entry name" value="ABC_tran"/>
    <property type="match status" value="1"/>
</dbReference>
<dbReference type="Proteomes" id="UP000054854">
    <property type="component" value="Unassembled WGS sequence"/>
</dbReference>
<dbReference type="SUPFAM" id="SSF52540">
    <property type="entry name" value="P-loop containing nucleoside triphosphate hydrolases"/>
    <property type="match status" value="1"/>
</dbReference>
<dbReference type="InterPro" id="IPR003593">
    <property type="entry name" value="AAA+_ATPase"/>
</dbReference>
<dbReference type="InterPro" id="IPR017871">
    <property type="entry name" value="ABC_transporter-like_CS"/>
</dbReference>
<dbReference type="NCBIfam" id="TIGR01187">
    <property type="entry name" value="potA"/>
    <property type="match status" value="1"/>
</dbReference>
<evidence type="ECO:0000313" key="10">
    <source>
        <dbReference type="EMBL" id="STX34351.1"/>
    </source>
</evidence>
<proteinExistence type="inferred from homology"/>
<comment type="function">
    <text evidence="7">Part of the ABC transporter complex PotABCD involved in spermidine/putrescine import. Responsible for energy coupling to the transport system.</text>
</comment>
<dbReference type="SUPFAM" id="SSF50331">
    <property type="entry name" value="MOP-like"/>
    <property type="match status" value="1"/>
</dbReference>
<dbReference type="FunFam" id="3.40.50.300:FF:000133">
    <property type="entry name" value="Spermidine/putrescine import ATP-binding protein PotA"/>
    <property type="match status" value="1"/>
</dbReference>
<evidence type="ECO:0000256" key="3">
    <source>
        <dbReference type="ARBA" id="ARBA00022741"/>
    </source>
</evidence>
<dbReference type="InterPro" id="IPR050093">
    <property type="entry name" value="ABC_SmlMolc_Importer"/>
</dbReference>
<dbReference type="InterPro" id="IPR003439">
    <property type="entry name" value="ABC_transporter-like_ATP-bd"/>
</dbReference>
<dbReference type="PANTHER" id="PTHR42781:SF4">
    <property type="entry name" value="SPERMIDINE_PUTRESCINE IMPORT ATP-BINDING PROTEIN POTA"/>
    <property type="match status" value="1"/>
</dbReference>
<evidence type="ECO:0000256" key="5">
    <source>
        <dbReference type="ARBA" id="ARBA00022967"/>
    </source>
</evidence>
<evidence type="ECO:0000256" key="6">
    <source>
        <dbReference type="ARBA" id="ARBA00023136"/>
    </source>
</evidence>
<reference evidence="10 12" key="2">
    <citation type="submission" date="2018-06" db="EMBL/GenBank/DDBJ databases">
        <authorList>
            <consortium name="Pathogen Informatics"/>
            <person name="Doyle S."/>
        </authorList>
    </citation>
    <scope>NUCLEOTIDE SEQUENCE [LARGE SCALE GENOMIC DNA]</scope>
    <source>
        <strain evidence="10 12">NCTC12438</strain>
    </source>
</reference>
<dbReference type="Proteomes" id="UP000255316">
    <property type="component" value="Unassembled WGS sequence"/>
</dbReference>
<dbReference type="STRING" id="28085.Lcin_2060"/>
<dbReference type="GO" id="GO:0043190">
    <property type="term" value="C:ATP-binding cassette (ABC) transporter complex"/>
    <property type="evidence" value="ECO:0007669"/>
    <property type="project" value="InterPro"/>
</dbReference>
<dbReference type="EMBL" id="LNXX01000039">
    <property type="protein sequence ID" value="KTC83750.1"/>
    <property type="molecule type" value="Genomic_DNA"/>
</dbReference>
<evidence type="ECO:0000256" key="1">
    <source>
        <dbReference type="ARBA" id="ARBA00022448"/>
    </source>
</evidence>
<evidence type="ECO:0000313" key="11">
    <source>
        <dbReference type="Proteomes" id="UP000054854"/>
    </source>
</evidence>
<evidence type="ECO:0000256" key="4">
    <source>
        <dbReference type="ARBA" id="ARBA00022840"/>
    </source>
</evidence>
<reference evidence="9 11" key="1">
    <citation type="submission" date="2015-11" db="EMBL/GenBank/DDBJ databases">
        <title>Genomic analysis of 38 Legionella species identifies large and diverse effector repertoires.</title>
        <authorList>
            <person name="Burstein D."/>
            <person name="Amaro F."/>
            <person name="Zusman T."/>
            <person name="Lifshitz Z."/>
            <person name="Cohen O."/>
            <person name="Gilbert J.A."/>
            <person name="Pupko T."/>
            <person name="Shuman H.A."/>
            <person name="Segal G."/>
        </authorList>
    </citation>
    <scope>NUCLEOTIDE SEQUENCE [LARGE SCALE GENOMIC DNA]</scope>
    <source>
        <strain evidence="9 11">CDC#72-OH-14</strain>
    </source>
</reference>
<dbReference type="InterPro" id="IPR027417">
    <property type="entry name" value="P-loop_NTPase"/>
</dbReference>
<keyword evidence="1 7" id="KW-0813">Transport</keyword>
<keyword evidence="4 7" id="KW-0067">ATP-binding</keyword>
<evidence type="ECO:0000259" key="8">
    <source>
        <dbReference type="PROSITE" id="PS50893"/>
    </source>
</evidence>
<dbReference type="InterPro" id="IPR013611">
    <property type="entry name" value="Transp-assoc_OB_typ2"/>
</dbReference>
<keyword evidence="5 7" id="KW-1278">Translocase</keyword>
<dbReference type="InterPro" id="IPR008995">
    <property type="entry name" value="Mo/tungstate-bd_C_term_dom"/>
</dbReference>
<dbReference type="PROSITE" id="PS50893">
    <property type="entry name" value="ABC_TRANSPORTER_2"/>
    <property type="match status" value="1"/>
</dbReference>
<evidence type="ECO:0000313" key="12">
    <source>
        <dbReference type="Proteomes" id="UP000255316"/>
    </source>
</evidence>